<evidence type="ECO:0000313" key="2">
    <source>
        <dbReference type="EMBL" id="TFU22319.1"/>
    </source>
</evidence>
<dbReference type="InterPro" id="IPR003812">
    <property type="entry name" value="Fido"/>
</dbReference>
<dbReference type="Proteomes" id="UP000297951">
    <property type="component" value="Unassembled WGS sequence"/>
</dbReference>
<reference evidence="2 3" key="1">
    <citation type="submission" date="2019-03" db="EMBL/GenBank/DDBJ databases">
        <title>Diversity of the mouse oral microbiome.</title>
        <authorList>
            <person name="Joseph S."/>
            <person name="Aduse-Opoku J."/>
            <person name="Curtis M."/>
            <person name="Wade W."/>
            <person name="Hashim A."/>
        </authorList>
    </citation>
    <scope>NUCLEOTIDE SEQUENCE [LARGE SCALE GENOMIC DNA]</scope>
    <source>
        <strain evidence="3">irhom_31</strain>
    </source>
</reference>
<dbReference type="PANTHER" id="PTHR39426:SF1">
    <property type="entry name" value="HOMOLOGY TO DEATH-ON-CURING PROTEIN OF PHAGE P1"/>
    <property type="match status" value="1"/>
</dbReference>
<dbReference type="InterPro" id="IPR053737">
    <property type="entry name" value="Type_II_TA_Toxin"/>
</dbReference>
<gene>
    <name evidence="2" type="ORF">E4U03_06495</name>
</gene>
<organism evidence="2 3">
    <name type="scientific">Rothia nasimurium</name>
    <dbReference type="NCBI Taxonomy" id="85336"/>
    <lineage>
        <taxon>Bacteria</taxon>
        <taxon>Bacillati</taxon>
        <taxon>Actinomycetota</taxon>
        <taxon>Actinomycetes</taxon>
        <taxon>Micrococcales</taxon>
        <taxon>Micrococcaceae</taxon>
        <taxon>Rothia</taxon>
    </lineage>
</organism>
<name>A0A4Y9F5Z4_9MICC</name>
<protein>
    <submittedName>
        <fullName evidence="2">Type II toxin-antitoxin system death-on-curing family toxin</fullName>
    </submittedName>
</protein>
<dbReference type="InterPro" id="IPR006440">
    <property type="entry name" value="Doc"/>
</dbReference>
<dbReference type="Gene3D" id="1.20.120.1870">
    <property type="entry name" value="Fic/DOC protein, Fido domain"/>
    <property type="match status" value="1"/>
</dbReference>
<dbReference type="Pfam" id="PF02661">
    <property type="entry name" value="Fic"/>
    <property type="match status" value="1"/>
</dbReference>
<comment type="caution">
    <text evidence="2">The sequence shown here is derived from an EMBL/GenBank/DDBJ whole genome shotgun (WGS) entry which is preliminary data.</text>
</comment>
<evidence type="ECO:0000259" key="1">
    <source>
        <dbReference type="PROSITE" id="PS51459"/>
    </source>
</evidence>
<feature type="domain" description="Fido" evidence="1">
    <location>
        <begin position="1"/>
        <end position="128"/>
    </location>
</feature>
<dbReference type="SUPFAM" id="SSF140931">
    <property type="entry name" value="Fic-like"/>
    <property type="match status" value="1"/>
</dbReference>
<sequence>MHYLTLAQALAVHARLAPGQHLKPGGEHLLESALARPTTSYADHKLYPGVFDKAAALLEALVQNHPFTDGNKRTAYTCTILFLSLNGWDILPLEELEDNEQAQFVVQVAEHTLTFEKIAHQLEQWATPRIP</sequence>
<dbReference type="NCBIfam" id="TIGR01550">
    <property type="entry name" value="DOC_P1"/>
    <property type="match status" value="1"/>
</dbReference>
<dbReference type="OrthoDB" id="9802752at2"/>
<dbReference type="AlphaFoldDB" id="A0A4Y9F5Z4"/>
<evidence type="ECO:0000313" key="3">
    <source>
        <dbReference type="Proteomes" id="UP000297951"/>
    </source>
</evidence>
<dbReference type="PANTHER" id="PTHR39426">
    <property type="entry name" value="HOMOLOGY TO DEATH-ON-CURING PROTEIN OF PHAGE P1"/>
    <property type="match status" value="1"/>
</dbReference>
<proteinExistence type="predicted"/>
<dbReference type="InterPro" id="IPR036597">
    <property type="entry name" value="Fido-like_dom_sf"/>
</dbReference>
<dbReference type="RefSeq" id="WP_135012618.1">
    <property type="nucleotide sequence ID" value="NZ_JADGLK010000019.1"/>
</dbReference>
<dbReference type="PROSITE" id="PS51459">
    <property type="entry name" value="FIDO"/>
    <property type="match status" value="1"/>
</dbReference>
<dbReference type="EMBL" id="SPQC01000019">
    <property type="protein sequence ID" value="TFU22319.1"/>
    <property type="molecule type" value="Genomic_DNA"/>
</dbReference>
<dbReference type="GO" id="GO:0016301">
    <property type="term" value="F:kinase activity"/>
    <property type="evidence" value="ECO:0007669"/>
    <property type="project" value="InterPro"/>
</dbReference>
<accession>A0A4Y9F5Z4</accession>